<dbReference type="InterPro" id="IPR009057">
    <property type="entry name" value="Homeodomain-like_sf"/>
</dbReference>
<evidence type="ECO:0000259" key="7">
    <source>
        <dbReference type="Pfam" id="PF08914"/>
    </source>
</evidence>
<accession>A0ABM0MIA7</accession>
<keyword evidence="4 5" id="KW-0539">Nucleus</keyword>
<feature type="compositionally biased region" description="Acidic residues" evidence="6">
    <location>
        <begin position="338"/>
        <end position="347"/>
    </location>
</feature>
<dbReference type="SUPFAM" id="SSF46689">
    <property type="entry name" value="Homeodomain-like"/>
    <property type="match status" value="1"/>
</dbReference>
<comment type="subcellular location">
    <subcellularLocation>
        <location evidence="5">Nucleus</location>
    </subcellularLocation>
    <subcellularLocation>
        <location evidence="5">Chromosome</location>
        <location evidence="5">Telomere</location>
    </subcellularLocation>
</comment>
<feature type="compositionally biased region" description="Basic and acidic residues" evidence="6">
    <location>
        <begin position="325"/>
        <end position="337"/>
    </location>
</feature>
<evidence type="ECO:0000256" key="5">
    <source>
        <dbReference type="RuleBase" id="RU367107"/>
    </source>
</evidence>
<feature type="compositionally biased region" description="Basic residues" evidence="6">
    <location>
        <begin position="353"/>
        <end position="368"/>
    </location>
</feature>
<comment type="similarity">
    <text evidence="1 5">Belongs to the RAP1 family.</text>
</comment>
<evidence type="ECO:0000313" key="10">
    <source>
        <dbReference type="RefSeq" id="XP_006819748.1"/>
    </source>
</evidence>
<dbReference type="Gene3D" id="1.10.10.60">
    <property type="entry name" value="Homeodomain-like"/>
    <property type="match status" value="1"/>
</dbReference>
<dbReference type="PANTHER" id="PTHR16466">
    <property type="entry name" value="TELOMERE REPEAT-BINDING FACTOR 2-INTERACTING PROTEIN 1"/>
    <property type="match status" value="1"/>
</dbReference>
<dbReference type="CDD" id="cd11655">
    <property type="entry name" value="rap1_myb-like"/>
    <property type="match status" value="1"/>
</dbReference>
<dbReference type="RefSeq" id="XP_006819748.1">
    <property type="nucleotide sequence ID" value="XM_006819685.1"/>
</dbReference>
<dbReference type="Gene3D" id="3.40.50.10190">
    <property type="entry name" value="BRCT domain"/>
    <property type="match status" value="1"/>
</dbReference>
<evidence type="ECO:0000259" key="8">
    <source>
        <dbReference type="Pfam" id="PF16589"/>
    </source>
</evidence>
<feature type="compositionally biased region" description="Basic residues" evidence="6">
    <location>
        <begin position="311"/>
        <end position="321"/>
    </location>
</feature>
<feature type="domain" description="BRCT" evidence="8">
    <location>
        <begin position="26"/>
        <end position="103"/>
    </location>
</feature>
<feature type="compositionally biased region" description="Basic and acidic residues" evidence="6">
    <location>
        <begin position="254"/>
        <end position="266"/>
    </location>
</feature>
<feature type="compositionally biased region" description="Polar residues" evidence="6">
    <location>
        <begin position="291"/>
        <end position="302"/>
    </location>
</feature>
<dbReference type="Proteomes" id="UP000694865">
    <property type="component" value="Unplaced"/>
</dbReference>
<dbReference type="Pfam" id="PF08914">
    <property type="entry name" value="Myb_Rap1"/>
    <property type="match status" value="1"/>
</dbReference>
<protein>
    <recommendedName>
        <fullName evidence="5">Telomeric repeat-binding factor 2-interacting protein 1</fullName>
        <shortName evidence="5">TERF2-interacting telomeric protein 1</shortName>
    </recommendedName>
    <alternativeName>
        <fullName evidence="5">Repressor/activator protein 1 homolog</fullName>
    </alternativeName>
</protein>
<dbReference type="InterPro" id="IPR015010">
    <property type="entry name" value="TERF2IP_Myb"/>
</dbReference>
<dbReference type="InterPro" id="IPR001357">
    <property type="entry name" value="BRCT_dom"/>
</dbReference>
<keyword evidence="5" id="KW-0010">Activator</keyword>
<name>A0ABM0MIA7_SACKO</name>
<comment type="subunit">
    <text evidence="5">Homodimer.</text>
</comment>
<feature type="region of interest" description="Disordered" evidence="6">
    <location>
        <begin position="190"/>
        <end position="222"/>
    </location>
</feature>
<feature type="compositionally biased region" description="Basic and acidic residues" evidence="6">
    <location>
        <begin position="190"/>
        <end position="201"/>
    </location>
</feature>
<keyword evidence="2 5" id="KW-0158">Chromosome</keyword>
<sequence>MIYLFRFPHESINMAADREFTHSSTLFTNESGQPMKFYMRPCETKANLRPLVEHGGGIITSKLDQNCIKIADAKDSIRSDNYINATYINDCVQQNRLISTDKYKLKFKASSPTPSLSDSVCSVGRSKYNSVEDDKILKYLALHRYECLGGNQIWKKMEMLKITDHSWQSMKDHFRRILKPRLQTYIKKHEQAKKNQVDKNSKPKSPIKSILKKTPPTDTSEISISEFNSSQDISDVSSFDAELYDAANIQQKQDSMEKNRKNRESLKQSPQGSVPKSPVQRRKSPRKHLLSSGNEELQSSANGLFMASTPRKNKNVKKLHTKLNTSHDDQLKERIQESGDDDDEDSEPEMRTTRSKTFNKKKVGRNKKSGTDETDAGGSDVTGTPAKKTLALQQNSDEEIVHVEKPGSWVEPLETTSADDGWDTENSEPVRRVLRRRREAFHSSESNEEERKKRKTREHRQVVEDARRLRSKKRREGDQPGTLEAGPSRERRSSLSSPPMSPRANHKLRQFVMEDMDQEFVLSQTMENDESRMKQIYDQVKRLIYDYDVSMTTAVSALYQCSGHFKTVRQLLKTAKCSRGTGTMSWCKADERKLQSSRAEDLKTLSAKYSPTVITRHMQFLEDLSSSDSD</sequence>
<reference evidence="10" key="1">
    <citation type="submission" date="2025-08" db="UniProtKB">
        <authorList>
            <consortium name="RefSeq"/>
        </authorList>
    </citation>
    <scope>IDENTIFICATION</scope>
    <source>
        <tissue evidence="10">Testes</tissue>
    </source>
</reference>
<gene>
    <name evidence="10" type="primary">LOC100373527</name>
</gene>
<feature type="domain" description="TERF2-interacting telomeric protein 1 Myb" evidence="7">
    <location>
        <begin position="129"/>
        <end position="184"/>
    </location>
</feature>
<keyword evidence="5" id="KW-0804">Transcription</keyword>
<feature type="compositionally biased region" description="Basic and acidic residues" evidence="6">
    <location>
        <begin position="459"/>
        <end position="468"/>
    </location>
</feature>
<feature type="region of interest" description="Disordered" evidence="6">
    <location>
        <begin position="250"/>
        <end position="504"/>
    </location>
</feature>
<evidence type="ECO:0000256" key="1">
    <source>
        <dbReference type="ARBA" id="ARBA00010467"/>
    </source>
</evidence>
<dbReference type="GeneID" id="100373527"/>
<evidence type="ECO:0000313" key="9">
    <source>
        <dbReference type="Proteomes" id="UP000694865"/>
    </source>
</evidence>
<evidence type="ECO:0000256" key="4">
    <source>
        <dbReference type="ARBA" id="ARBA00023242"/>
    </source>
</evidence>
<keyword evidence="5" id="KW-0805">Transcription regulation</keyword>
<dbReference type="InterPro" id="IPR036420">
    <property type="entry name" value="BRCT_dom_sf"/>
</dbReference>
<dbReference type="InterPro" id="IPR039595">
    <property type="entry name" value="TE2IP/Rap1"/>
</dbReference>
<comment type="function">
    <text evidence="5">Acts both as a regulator of telomere function and as a transcription regulator. Involved in the regulation of telomere length and protection as a component of the shelterin complex (telosome). Does not bind DNA directly: recruited to telomeric double-stranded 5'-TTAGGG-3' repeats via its interaction with terf2. Independently of its function in telomeres, also acts as a transcription regulator: recruited to extratelomeric 5'-TTAGGG-3' sites via its association with terf2 or other factors, and regulates gene expression.</text>
</comment>
<dbReference type="Pfam" id="PF16589">
    <property type="entry name" value="BRCT_2"/>
    <property type="match status" value="1"/>
</dbReference>
<evidence type="ECO:0000256" key="3">
    <source>
        <dbReference type="ARBA" id="ARBA00022895"/>
    </source>
</evidence>
<keyword evidence="9" id="KW-1185">Reference proteome</keyword>
<organism evidence="9 10">
    <name type="scientific">Saccoglossus kowalevskii</name>
    <name type="common">Acorn worm</name>
    <dbReference type="NCBI Taxonomy" id="10224"/>
    <lineage>
        <taxon>Eukaryota</taxon>
        <taxon>Metazoa</taxon>
        <taxon>Hemichordata</taxon>
        <taxon>Enteropneusta</taxon>
        <taxon>Harrimaniidae</taxon>
        <taxon>Saccoglossus</taxon>
    </lineage>
</organism>
<feature type="compositionally biased region" description="Low complexity" evidence="6">
    <location>
        <begin position="203"/>
        <end position="217"/>
    </location>
</feature>
<feature type="compositionally biased region" description="Basic residues" evidence="6">
    <location>
        <begin position="279"/>
        <end position="289"/>
    </location>
</feature>
<keyword evidence="3 5" id="KW-0779">Telomere</keyword>
<evidence type="ECO:0000256" key="2">
    <source>
        <dbReference type="ARBA" id="ARBA00022454"/>
    </source>
</evidence>
<proteinExistence type="inferred from homology"/>
<dbReference type="PANTHER" id="PTHR16466:SF6">
    <property type="entry name" value="TELOMERIC REPEAT-BINDING FACTOR 2-INTERACTING PROTEIN 1"/>
    <property type="match status" value="1"/>
</dbReference>
<evidence type="ECO:0000256" key="6">
    <source>
        <dbReference type="SAM" id="MobiDB-lite"/>
    </source>
</evidence>